<evidence type="ECO:0000313" key="2">
    <source>
        <dbReference type="EMBL" id="GAI94881.1"/>
    </source>
</evidence>
<protein>
    <submittedName>
        <fullName evidence="2">Uncharacterized protein</fullName>
    </submittedName>
</protein>
<gene>
    <name evidence="2" type="ORF">S12H4_36898</name>
</gene>
<feature type="transmembrane region" description="Helical" evidence="1">
    <location>
        <begin position="6"/>
        <end position="26"/>
    </location>
</feature>
<sequence>MNGEGMLGNIILIVVIFLFMLGSIFLRRRSTEKTELGKILALLSEINHNQKIIDAFSFHLGVKKFKTDSWNRNKTKLDFLDERLHTTLANAFGMAEEFNQRIDEAKKYKSSSYLASIQVDKLREPLAKSKQELEEWFQENKDKKELLPKKRGLFG</sequence>
<dbReference type="EMBL" id="BARW01022037">
    <property type="protein sequence ID" value="GAI94881.1"/>
    <property type="molecule type" value="Genomic_DNA"/>
</dbReference>
<name>X1TU18_9ZZZZ</name>
<evidence type="ECO:0000256" key="1">
    <source>
        <dbReference type="SAM" id="Phobius"/>
    </source>
</evidence>
<comment type="caution">
    <text evidence="2">The sequence shown here is derived from an EMBL/GenBank/DDBJ whole genome shotgun (WGS) entry which is preliminary data.</text>
</comment>
<reference evidence="2" key="1">
    <citation type="journal article" date="2014" name="Front. Microbiol.">
        <title>High frequency of phylogenetically diverse reductive dehalogenase-homologous genes in deep subseafloor sedimentary metagenomes.</title>
        <authorList>
            <person name="Kawai M."/>
            <person name="Futagami T."/>
            <person name="Toyoda A."/>
            <person name="Takaki Y."/>
            <person name="Nishi S."/>
            <person name="Hori S."/>
            <person name="Arai W."/>
            <person name="Tsubouchi T."/>
            <person name="Morono Y."/>
            <person name="Uchiyama I."/>
            <person name="Ito T."/>
            <person name="Fujiyama A."/>
            <person name="Inagaki F."/>
            <person name="Takami H."/>
        </authorList>
    </citation>
    <scope>NUCLEOTIDE SEQUENCE</scope>
    <source>
        <strain evidence="2">Expedition CK06-06</strain>
    </source>
</reference>
<dbReference type="AlphaFoldDB" id="X1TU18"/>
<organism evidence="2">
    <name type="scientific">marine sediment metagenome</name>
    <dbReference type="NCBI Taxonomy" id="412755"/>
    <lineage>
        <taxon>unclassified sequences</taxon>
        <taxon>metagenomes</taxon>
        <taxon>ecological metagenomes</taxon>
    </lineage>
</organism>
<keyword evidence="1" id="KW-0472">Membrane</keyword>
<keyword evidence="1" id="KW-1133">Transmembrane helix</keyword>
<keyword evidence="1" id="KW-0812">Transmembrane</keyword>
<accession>X1TU18</accession>
<proteinExistence type="predicted"/>